<name>A6IR45_RAT</name>
<feature type="transmembrane region" description="Helical" evidence="1">
    <location>
        <begin position="12"/>
        <end position="30"/>
    </location>
</feature>
<dbReference type="EMBL" id="CH473967">
    <property type="protein sequence ID" value="EDM11198.1"/>
    <property type="molecule type" value="Genomic_DNA"/>
</dbReference>
<reference evidence="3" key="1">
    <citation type="submission" date="2005-09" db="EMBL/GenBank/DDBJ databases">
        <authorList>
            <person name="Mural R.J."/>
            <person name="Li P.W."/>
            <person name="Adams M.D."/>
            <person name="Amanatides P.G."/>
            <person name="Baden-Tillson H."/>
            <person name="Barnstead M."/>
            <person name="Chin S.H."/>
            <person name="Dew I."/>
            <person name="Evans C.A."/>
            <person name="Ferriera S."/>
            <person name="Flanigan M."/>
            <person name="Fosler C."/>
            <person name="Glodek A."/>
            <person name="Gu Z."/>
            <person name="Holt R.A."/>
            <person name="Jennings D."/>
            <person name="Kraft C.L."/>
            <person name="Lu F."/>
            <person name="Nguyen T."/>
            <person name="Nusskern D.R."/>
            <person name="Pfannkoch C.M."/>
            <person name="Sitter C."/>
            <person name="Sutton G.G."/>
            <person name="Venter J.C."/>
            <person name="Wang Z."/>
            <person name="Woodage T."/>
            <person name="Zheng X.H."/>
            <person name="Zhong F."/>
        </authorList>
    </citation>
    <scope>NUCLEOTIDE SEQUENCE [LARGE SCALE GENOMIC DNA]</scope>
    <source>
        <strain>BN</strain>
        <strain evidence="3">Sprague-Dawley</strain>
    </source>
</reference>
<proteinExistence type="predicted"/>
<organism evidence="2 3">
    <name type="scientific">Rattus norvegicus</name>
    <name type="common">Rat</name>
    <dbReference type="NCBI Taxonomy" id="10116"/>
    <lineage>
        <taxon>Eukaryota</taxon>
        <taxon>Metazoa</taxon>
        <taxon>Chordata</taxon>
        <taxon>Craniata</taxon>
        <taxon>Vertebrata</taxon>
        <taxon>Euteleostomi</taxon>
        <taxon>Mammalia</taxon>
        <taxon>Eutheria</taxon>
        <taxon>Euarchontoglires</taxon>
        <taxon>Glires</taxon>
        <taxon>Rodentia</taxon>
        <taxon>Myomorpha</taxon>
        <taxon>Muroidea</taxon>
        <taxon>Muridae</taxon>
        <taxon>Murinae</taxon>
        <taxon>Rattus</taxon>
    </lineage>
</organism>
<keyword evidence="1" id="KW-1133">Transmembrane helix</keyword>
<keyword evidence="1" id="KW-0472">Membrane</keyword>
<sequence>MITVFSPSTPPSSFLFLFPSGSILFLYLMIRKERAS</sequence>
<dbReference type="AlphaFoldDB" id="A6IR45"/>
<evidence type="ECO:0000313" key="3">
    <source>
        <dbReference type="Proteomes" id="UP000234681"/>
    </source>
</evidence>
<evidence type="ECO:0000313" key="2">
    <source>
        <dbReference type="EMBL" id="EDM11198.1"/>
    </source>
</evidence>
<gene>
    <name evidence="2" type="ORF">rCG_63618</name>
</gene>
<protein>
    <submittedName>
        <fullName evidence="2">RCG63618</fullName>
    </submittedName>
</protein>
<evidence type="ECO:0000256" key="1">
    <source>
        <dbReference type="SAM" id="Phobius"/>
    </source>
</evidence>
<accession>A6IR45</accession>
<keyword evidence="1" id="KW-0812">Transmembrane</keyword>
<dbReference type="Proteomes" id="UP000234681">
    <property type="component" value="Chromosome 11"/>
</dbReference>